<reference evidence="2" key="1">
    <citation type="journal article" date="2023" name="G3 (Bethesda)">
        <title>Genome assembly and association tests identify interacting loci associated with vigor, precocity, and sex in interspecific pistachio rootstocks.</title>
        <authorList>
            <person name="Palmer W."/>
            <person name="Jacygrad E."/>
            <person name="Sagayaradj S."/>
            <person name="Cavanaugh K."/>
            <person name="Han R."/>
            <person name="Bertier L."/>
            <person name="Beede B."/>
            <person name="Kafkas S."/>
            <person name="Golino D."/>
            <person name="Preece J."/>
            <person name="Michelmore R."/>
        </authorList>
    </citation>
    <scope>NUCLEOTIDE SEQUENCE [LARGE SCALE GENOMIC DNA]</scope>
</reference>
<proteinExistence type="predicted"/>
<sequence>MLHLKRWKWNQMPTSIAI</sequence>
<evidence type="ECO:0000313" key="2">
    <source>
        <dbReference type="Proteomes" id="UP001164250"/>
    </source>
</evidence>
<dbReference type="Proteomes" id="UP001164250">
    <property type="component" value="Chromosome 10"/>
</dbReference>
<accession>A0ACC1AH14</accession>
<evidence type="ECO:0000313" key="1">
    <source>
        <dbReference type="EMBL" id="KAJ0085657.1"/>
    </source>
</evidence>
<name>A0ACC1AH14_9ROSI</name>
<keyword evidence="2" id="KW-1185">Reference proteome</keyword>
<dbReference type="EMBL" id="CM047906">
    <property type="protein sequence ID" value="KAJ0085657.1"/>
    <property type="molecule type" value="Genomic_DNA"/>
</dbReference>
<comment type="caution">
    <text evidence="1">The sequence shown here is derived from an EMBL/GenBank/DDBJ whole genome shotgun (WGS) entry which is preliminary data.</text>
</comment>
<organism evidence="1 2">
    <name type="scientific">Pistacia atlantica</name>
    <dbReference type="NCBI Taxonomy" id="434234"/>
    <lineage>
        <taxon>Eukaryota</taxon>
        <taxon>Viridiplantae</taxon>
        <taxon>Streptophyta</taxon>
        <taxon>Embryophyta</taxon>
        <taxon>Tracheophyta</taxon>
        <taxon>Spermatophyta</taxon>
        <taxon>Magnoliopsida</taxon>
        <taxon>eudicotyledons</taxon>
        <taxon>Gunneridae</taxon>
        <taxon>Pentapetalae</taxon>
        <taxon>rosids</taxon>
        <taxon>malvids</taxon>
        <taxon>Sapindales</taxon>
        <taxon>Anacardiaceae</taxon>
        <taxon>Pistacia</taxon>
    </lineage>
</organism>
<protein>
    <submittedName>
        <fullName evidence="1">Uncharacterized protein</fullName>
    </submittedName>
</protein>
<gene>
    <name evidence="1" type="ORF">Patl1_07503</name>
</gene>